<evidence type="ECO:0000256" key="4">
    <source>
        <dbReference type="ARBA" id="ARBA00022475"/>
    </source>
</evidence>
<evidence type="ECO:0000256" key="2">
    <source>
        <dbReference type="ARBA" id="ARBA00004651"/>
    </source>
</evidence>
<evidence type="ECO:0000313" key="16">
    <source>
        <dbReference type="Proteomes" id="UP000292120"/>
    </source>
</evidence>
<evidence type="ECO:0000256" key="3">
    <source>
        <dbReference type="ARBA" id="ARBA00022448"/>
    </source>
</evidence>
<evidence type="ECO:0000256" key="7">
    <source>
        <dbReference type="ARBA" id="ARBA00022723"/>
    </source>
</evidence>
<evidence type="ECO:0000313" key="15">
    <source>
        <dbReference type="EMBL" id="TBO28335.1"/>
    </source>
</evidence>
<keyword evidence="6 13" id="KW-0812">Transmembrane</keyword>
<evidence type="ECO:0000256" key="13">
    <source>
        <dbReference type="SAM" id="Phobius"/>
    </source>
</evidence>
<dbReference type="GO" id="GO:0022904">
    <property type="term" value="P:respiratory electron transport chain"/>
    <property type="evidence" value="ECO:0007669"/>
    <property type="project" value="InterPro"/>
</dbReference>
<keyword evidence="7" id="KW-0479">Metal-binding</keyword>
<evidence type="ECO:0000256" key="12">
    <source>
        <dbReference type="ARBA" id="ARBA00037975"/>
    </source>
</evidence>
<dbReference type="RefSeq" id="WP_130969032.1">
    <property type="nucleotide sequence ID" value="NZ_SIXI01000007.1"/>
</dbReference>
<name>A0A4Q9H0J1_9BURK</name>
<protein>
    <submittedName>
        <fullName evidence="15">Cytochrome b</fullName>
    </submittedName>
</protein>
<feature type="transmembrane region" description="Helical" evidence="13">
    <location>
        <begin position="55"/>
        <end position="73"/>
    </location>
</feature>
<dbReference type="InterPro" id="IPR011577">
    <property type="entry name" value="Cyt_b561_bac/Ni-Hgenase"/>
</dbReference>
<dbReference type="Pfam" id="PF01292">
    <property type="entry name" value="Ni_hydr_CYTB"/>
    <property type="match status" value="1"/>
</dbReference>
<dbReference type="EMBL" id="SIXI01000007">
    <property type="protein sequence ID" value="TBO28335.1"/>
    <property type="molecule type" value="Genomic_DNA"/>
</dbReference>
<dbReference type="GO" id="GO:0046872">
    <property type="term" value="F:metal ion binding"/>
    <property type="evidence" value="ECO:0007669"/>
    <property type="project" value="UniProtKB-KW"/>
</dbReference>
<feature type="domain" description="Cytochrome b561 bacterial/Ni-hydrogenase" evidence="14">
    <location>
        <begin position="14"/>
        <end position="189"/>
    </location>
</feature>
<dbReference type="OrthoDB" id="8536275at2"/>
<organism evidence="15 16">
    <name type="scientific">Aquabacterium lacunae</name>
    <dbReference type="NCBI Taxonomy" id="2528630"/>
    <lineage>
        <taxon>Bacteria</taxon>
        <taxon>Pseudomonadati</taxon>
        <taxon>Pseudomonadota</taxon>
        <taxon>Betaproteobacteria</taxon>
        <taxon>Burkholderiales</taxon>
        <taxon>Aquabacterium</taxon>
    </lineage>
</organism>
<feature type="transmembrane region" description="Helical" evidence="13">
    <location>
        <begin position="104"/>
        <end position="132"/>
    </location>
</feature>
<keyword evidence="11 13" id="KW-0472">Membrane</keyword>
<dbReference type="GO" id="GO:0005886">
    <property type="term" value="C:plasma membrane"/>
    <property type="evidence" value="ECO:0007669"/>
    <property type="project" value="UniProtKB-SubCell"/>
</dbReference>
<dbReference type="PANTHER" id="PTHR30529">
    <property type="entry name" value="CYTOCHROME B561"/>
    <property type="match status" value="1"/>
</dbReference>
<keyword evidence="3" id="KW-0813">Transport</keyword>
<gene>
    <name evidence="15" type="ORF">EYS42_15125</name>
</gene>
<evidence type="ECO:0000256" key="10">
    <source>
        <dbReference type="ARBA" id="ARBA00023004"/>
    </source>
</evidence>
<dbReference type="Gene3D" id="1.20.950.20">
    <property type="entry name" value="Transmembrane di-heme cytochromes, Chain C"/>
    <property type="match status" value="1"/>
</dbReference>
<evidence type="ECO:0000256" key="1">
    <source>
        <dbReference type="ARBA" id="ARBA00001970"/>
    </source>
</evidence>
<comment type="caution">
    <text evidence="15">The sequence shown here is derived from an EMBL/GenBank/DDBJ whole genome shotgun (WGS) entry which is preliminary data.</text>
</comment>
<dbReference type="GO" id="GO:0009055">
    <property type="term" value="F:electron transfer activity"/>
    <property type="evidence" value="ECO:0007669"/>
    <property type="project" value="InterPro"/>
</dbReference>
<keyword evidence="8" id="KW-0249">Electron transport</keyword>
<feature type="transmembrane region" description="Helical" evidence="13">
    <location>
        <begin position="20"/>
        <end position="40"/>
    </location>
</feature>
<proteinExistence type="inferred from homology"/>
<reference evidence="15 16" key="1">
    <citation type="submission" date="2019-02" db="EMBL/GenBank/DDBJ databases">
        <title>Aquabacterium sp. strain KMB7.</title>
        <authorList>
            <person name="Chen W.-M."/>
        </authorList>
    </citation>
    <scope>NUCLEOTIDE SEQUENCE [LARGE SCALE GENOMIC DNA]</scope>
    <source>
        <strain evidence="15 16">KMB7</strain>
    </source>
</reference>
<evidence type="ECO:0000256" key="8">
    <source>
        <dbReference type="ARBA" id="ARBA00022982"/>
    </source>
</evidence>
<evidence type="ECO:0000256" key="9">
    <source>
        <dbReference type="ARBA" id="ARBA00022989"/>
    </source>
</evidence>
<evidence type="ECO:0000256" key="6">
    <source>
        <dbReference type="ARBA" id="ARBA00022692"/>
    </source>
</evidence>
<accession>A0A4Q9H0J1</accession>
<dbReference type="PANTHER" id="PTHR30529:SF1">
    <property type="entry name" value="CYTOCHROME B561 HOMOLOG 2"/>
    <property type="match status" value="1"/>
</dbReference>
<keyword evidence="4" id="KW-1003">Cell membrane</keyword>
<comment type="similarity">
    <text evidence="12">Belongs to the cytochrome b561 family.</text>
</comment>
<evidence type="ECO:0000256" key="5">
    <source>
        <dbReference type="ARBA" id="ARBA00022617"/>
    </source>
</evidence>
<dbReference type="GO" id="GO:0020037">
    <property type="term" value="F:heme binding"/>
    <property type="evidence" value="ECO:0007669"/>
    <property type="project" value="TreeGrafter"/>
</dbReference>
<dbReference type="AlphaFoldDB" id="A0A4Q9H0J1"/>
<sequence>MNAANPVANREAQRYTLPAIVLHWVLGLSILGAFGMGLYVHELPFSPTKLKLINLHKWAGITILFLSVLRLLWRVTHRPPALPTEVQRHMPGWQMAAFHGTHHLMYLLFFIVPLAGWAYSSAKGFPIVWFGVLPLPDLVAKNEELAQVLREVHELSAFALVGLALLHIAAALKHQFIDRDSLLARMRPGRG</sequence>
<comment type="subcellular location">
    <subcellularLocation>
        <location evidence="2">Cell membrane</location>
        <topology evidence="2">Multi-pass membrane protein</topology>
    </subcellularLocation>
</comment>
<dbReference type="Proteomes" id="UP000292120">
    <property type="component" value="Unassembled WGS sequence"/>
</dbReference>
<keyword evidence="10" id="KW-0408">Iron</keyword>
<comment type="cofactor">
    <cofactor evidence="1">
        <name>heme b</name>
        <dbReference type="ChEBI" id="CHEBI:60344"/>
    </cofactor>
</comment>
<keyword evidence="16" id="KW-1185">Reference proteome</keyword>
<evidence type="ECO:0000259" key="14">
    <source>
        <dbReference type="Pfam" id="PF01292"/>
    </source>
</evidence>
<keyword evidence="9 13" id="KW-1133">Transmembrane helix</keyword>
<feature type="transmembrane region" description="Helical" evidence="13">
    <location>
        <begin position="152"/>
        <end position="172"/>
    </location>
</feature>
<evidence type="ECO:0000256" key="11">
    <source>
        <dbReference type="ARBA" id="ARBA00023136"/>
    </source>
</evidence>
<dbReference type="SUPFAM" id="SSF81342">
    <property type="entry name" value="Transmembrane di-heme cytochromes"/>
    <property type="match status" value="1"/>
</dbReference>
<keyword evidence="5" id="KW-0349">Heme</keyword>
<dbReference type="InterPro" id="IPR016174">
    <property type="entry name" value="Di-haem_cyt_TM"/>
</dbReference>
<dbReference type="InterPro" id="IPR052168">
    <property type="entry name" value="Cytochrome_b561_oxidase"/>
</dbReference>